<feature type="region of interest" description="Disordered" evidence="1">
    <location>
        <begin position="1"/>
        <end position="24"/>
    </location>
</feature>
<dbReference type="InterPro" id="IPR051918">
    <property type="entry name" value="STPP_CPPED1"/>
</dbReference>
<dbReference type="Pfam" id="PF00149">
    <property type="entry name" value="Metallophos"/>
    <property type="match status" value="1"/>
</dbReference>
<dbReference type="Proteomes" id="UP001499990">
    <property type="component" value="Unassembled WGS sequence"/>
</dbReference>
<organism evidence="5 6">
    <name type="scientific">Streptomyces sannanensis</name>
    <dbReference type="NCBI Taxonomy" id="285536"/>
    <lineage>
        <taxon>Bacteria</taxon>
        <taxon>Bacillati</taxon>
        <taxon>Actinomycetota</taxon>
        <taxon>Actinomycetes</taxon>
        <taxon>Kitasatosporales</taxon>
        <taxon>Streptomycetaceae</taxon>
        <taxon>Streptomyces</taxon>
    </lineage>
</organism>
<name>A0ABP6S797_9ACTN</name>
<evidence type="ECO:0000259" key="4">
    <source>
        <dbReference type="Pfam" id="PF16371"/>
    </source>
</evidence>
<evidence type="ECO:0000259" key="3">
    <source>
        <dbReference type="Pfam" id="PF16370"/>
    </source>
</evidence>
<dbReference type="PANTHER" id="PTHR43143:SF1">
    <property type="entry name" value="SERINE_THREONINE-PROTEIN PHOSPHATASE CPPED1"/>
    <property type="match status" value="1"/>
</dbReference>
<feature type="compositionally biased region" description="Low complexity" evidence="1">
    <location>
        <begin position="1"/>
        <end position="13"/>
    </location>
</feature>
<feature type="domain" description="Calcineurin-like phosphoesterase N-terminal" evidence="4">
    <location>
        <begin position="70"/>
        <end position="126"/>
    </location>
</feature>
<sequence>MTAVASTSAAHATGQGHGVTVTDKAPTSVNWTESAYRGSVEVVRGADDTPDVLNGVVFNDRNRNSKRDADEPGIEGVVVSNGRDVVMTGDDGRYALPAYDNMVVFVTQPRGYQVPVDENNFAQFSYIHLPEGSPQMKYQGIPPTGDLPESVNFPLTKSRLTQSPWQQCIIGGDPQPLNSEQAGYAQLGAFADLQKRTGYAGCGALFMGDEASDDLSVYEDVRELVGMINGPARFLPGNHDINLDAPSNGHAFDTYRATFGPEYYSYDVGKAHFIALNNIRYNTATHKVAYGISDQQLEWLRRDIAQVPEDSFIVVAAHSPLLDFLWHTSAPQQNLKGIYQALEGRKVVALGGHTHVSENLRAGDKMPGWVNKIGNKGLPFTHLTVPAIAGQWFKGELLPGGYPTAMQQDGTPPGVMTLDIKNTDVYERFTPVGGDDSDQMALGLNTPRYRTWYDQYKDNRVGAPQLDKPLVLSRDELGDSWLTTNYWMGSTGSTVEVSLDGAAPVEAVRTQQLQGEKRFTGAAYSDPAAVLTQLSHGVRLLADSTMHLWRYDLPSDLAVGTHTATVTATDVYGRQFVETLTFEVTE</sequence>
<gene>
    <name evidence="5" type="ORF">GCM10020367_14530</name>
</gene>
<dbReference type="InterPro" id="IPR032285">
    <property type="entry name" value="Metallophos_N"/>
</dbReference>
<dbReference type="Gene3D" id="2.60.40.10">
    <property type="entry name" value="Immunoglobulins"/>
    <property type="match status" value="2"/>
</dbReference>
<evidence type="ECO:0000313" key="5">
    <source>
        <dbReference type="EMBL" id="GAA3369928.1"/>
    </source>
</evidence>
<dbReference type="PANTHER" id="PTHR43143">
    <property type="entry name" value="METALLOPHOSPHOESTERASE, CALCINEURIN SUPERFAMILY"/>
    <property type="match status" value="1"/>
</dbReference>
<evidence type="ECO:0000313" key="6">
    <source>
        <dbReference type="Proteomes" id="UP001499990"/>
    </source>
</evidence>
<reference evidence="6" key="1">
    <citation type="journal article" date="2019" name="Int. J. Syst. Evol. Microbiol.">
        <title>The Global Catalogue of Microorganisms (GCM) 10K type strain sequencing project: providing services to taxonomists for standard genome sequencing and annotation.</title>
        <authorList>
            <consortium name="The Broad Institute Genomics Platform"/>
            <consortium name="The Broad Institute Genome Sequencing Center for Infectious Disease"/>
            <person name="Wu L."/>
            <person name="Ma J."/>
        </authorList>
    </citation>
    <scope>NUCLEOTIDE SEQUENCE [LARGE SCALE GENOMIC DNA]</scope>
    <source>
        <strain evidence="6">JCM 9651</strain>
    </source>
</reference>
<feature type="domain" description="Calcineurin-like phosphoesterase" evidence="2">
    <location>
        <begin position="201"/>
        <end position="356"/>
    </location>
</feature>
<keyword evidence="6" id="KW-1185">Reference proteome</keyword>
<dbReference type="InterPro" id="IPR029052">
    <property type="entry name" value="Metallo-depent_PP-like"/>
</dbReference>
<protein>
    <submittedName>
        <fullName evidence="5">Calcineurin-like phosphoesterase family protein</fullName>
    </submittedName>
</protein>
<dbReference type="InterPro" id="IPR013783">
    <property type="entry name" value="Ig-like_fold"/>
</dbReference>
<dbReference type="SUPFAM" id="SSF56300">
    <property type="entry name" value="Metallo-dependent phosphatases"/>
    <property type="match status" value="1"/>
</dbReference>
<proteinExistence type="predicted"/>
<evidence type="ECO:0000256" key="1">
    <source>
        <dbReference type="SAM" id="MobiDB-lite"/>
    </source>
</evidence>
<dbReference type="InterPro" id="IPR004843">
    <property type="entry name" value="Calcineurin-like_PHP"/>
</dbReference>
<comment type="caution">
    <text evidence="5">The sequence shown here is derived from an EMBL/GenBank/DDBJ whole genome shotgun (WGS) entry which is preliminary data.</text>
</comment>
<dbReference type="InterPro" id="IPR032288">
    <property type="entry name" value="Metallophos_C"/>
</dbReference>
<dbReference type="Pfam" id="PF16370">
    <property type="entry name" value="MetallophosC"/>
    <property type="match status" value="1"/>
</dbReference>
<dbReference type="Pfam" id="PF16371">
    <property type="entry name" value="MetallophosN"/>
    <property type="match status" value="1"/>
</dbReference>
<accession>A0ABP6S797</accession>
<feature type="domain" description="Calcineurin-like phosphoesterase C-terminal" evidence="3">
    <location>
        <begin position="385"/>
        <end position="576"/>
    </location>
</feature>
<evidence type="ECO:0000259" key="2">
    <source>
        <dbReference type="Pfam" id="PF00149"/>
    </source>
</evidence>
<dbReference type="EMBL" id="BAAAYL010000001">
    <property type="protein sequence ID" value="GAA3369928.1"/>
    <property type="molecule type" value="Genomic_DNA"/>
</dbReference>
<dbReference type="Gene3D" id="3.60.21.10">
    <property type="match status" value="1"/>
</dbReference>